<organism evidence="5 6">
    <name type="scientific">Acanthamoeba castellanii (strain ATCC 30010 / Neff)</name>
    <dbReference type="NCBI Taxonomy" id="1257118"/>
    <lineage>
        <taxon>Eukaryota</taxon>
        <taxon>Amoebozoa</taxon>
        <taxon>Discosea</taxon>
        <taxon>Longamoebia</taxon>
        <taxon>Centramoebida</taxon>
        <taxon>Acanthamoebidae</taxon>
        <taxon>Acanthamoeba</taxon>
    </lineage>
</organism>
<dbReference type="PANTHER" id="PTHR11247">
    <property type="entry name" value="PALMITOYL-PROTEIN THIOESTERASE/DOLICHYLDIPHOSPHATASE 1"/>
    <property type="match status" value="1"/>
</dbReference>
<evidence type="ECO:0000313" key="5">
    <source>
        <dbReference type="EMBL" id="ELR19324.1"/>
    </source>
</evidence>
<keyword evidence="2" id="KW-0378">Hydrolase</keyword>
<name>L8H1E0_ACACF</name>
<dbReference type="Pfam" id="PF02089">
    <property type="entry name" value="Palm_thioest"/>
    <property type="match status" value="1"/>
</dbReference>
<dbReference type="GO" id="GO:0005764">
    <property type="term" value="C:lysosome"/>
    <property type="evidence" value="ECO:0007669"/>
    <property type="project" value="TreeGrafter"/>
</dbReference>
<accession>L8H1E0</accession>
<dbReference type="EMBL" id="KB007933">
    <property type="protein sequence ID" value="ELR19324.1"/>
    <property type="molecule type" value="Genomic_DNA"/>
</dbReference>
<proteinExistence type="predicted"/>
<evidence type="ECO:0000313" key="6">
    <source>
        <dbReference type="Proteomes" id="UP000011083"/>
    </source>
</evidence>
<evidence type="ECO:0000256" key="4">
    <source>
        <dbReference type="ARBA" id="ARBA00023180"/>
    </source>
</evidence>
<dbReference type="STRING" id="1257118.L8H1E0"/>
<dbReference type="InterPro" id="IPR029058">
    <property type="entry name" value="AB_hydrolase_fold"/>
</dbReference>
<dbReference type="PANTHER" id="PTHR11247:SF67">
    <property type="entry name" value="PALMITOYL-PROTEIN THIOESTERASE 3"/>
    <property type="match status" value="1"/>
</dbReference>
<evidence type="ECO:0000256" key="1">
    <source>
        <dbReference type="ARBA" id="ARBA00022729"/>
    </source>
</evidence>
<dbReference type="Gene3D" id="3.40.50.1820">
    <property type="entry name" value="alpha/beta hydrolase"/>
    <property type="match status" value="1"/>
</dbReference>
<dbReference type="Proteomes" id="UP000011083">
    <property type="component" value="Unassembled WGS sequence"/>
</dbReference>
<dbReference type="SUPFAM" id="SSF53474">
    <property type="entry name" value="alpha/beta-Hydrolases"/>
    <property type="match status" value="1"/>
</dbReference>
<reference evidence="5 6" key="1">
    <citation type="journal article" date="2013" name="Genome Biol.">
        <title>Genome of Acanthamoeba castellanii highlights extensive lateral gene transfer and early evolution of tyrosine kinase signaling.</title>
        <authorList>
            <person name="Clarke M."/>
            <person name="Lohan A.J."/>
            <person name="Liu B."/>
            <person name="Lagkouvardos I."/>
            <person name="Roy S."/>
            <person name="Zafar N."/>
            <person name="Bertelli C."/>
            <person name="Schilde C."/>
            <person name="Kianianmomeni A."/>
            <person name="Burglin T.R."/>
            <person name="Frech C."/>
            <person name="Turcotte B."/>
            <person name="Kopec K.O."/>
            <person name="Synnott J.M."/>
            <person name="Choo C."/>
            <person name="Paponov I."/>
            <person name="Finkler A."/>
            <person name="Soon Heng Tan C."/>
            <person name="Hutchins A.P."/>
            <person name="Weinmeier T."/>
            <person name="Rattei T."/>
            <person name="Chu J.S."/>
            <person name="Gimenez G."/>
            <person name="Irimia M."/>
            <person name="Rigden D.J."/>
            <person name="Fitzpatrick D.A."/>
            <person name="Lorenzo-Morales J."/>
            <person name="Bateman A."/>
            <person name="Chiu C.H."/>
            <person name="Tang P."/>
            <person name="Hegemann P."/>
            <person name="Fromm H."/>
            <person name="Raoult D."/>
            <person name="Greub G."/>
            <person name="Miranda-Saavedra D."/>
            <person name="Chen N."/>
            <person name="Nash P."/>
            <person name="Ginger M.L."/>
            <person name="Horn M."/>
            <person name="Schaap P."/>
            <person name="Caler L."/>
            <person name="Loftus B."/>
        </authorList>
    </citation>
    <scope>NUCLEOTIDE SEQUENCE [LARGE SCALE GENOMIC DNA]</scope>
    <source>
        <strain evidence="5 6">Neff</strain>
    </source>
</reference>
<keyword evidence="3" id="KW-1015">Disulfide bond</keyword>
<dbReference type="OMA" id="QRCPPAV"/>
<dbReference type="GO" id="GO:0098599">
    <property type="term" value="F:palmitoyl hydrolase activity"/>
    <property type="evidence" value="ECO:0007669"/>
    <property type="project" value="InterPro"/>
</dbReference>
<evidence type="ECO:0000256" key="3">
    <source>
        <dbReference type="ARBA" id="ARBA00023157"/>
    </source>
</evidence>
<protein>
    <submittedName>
        <fullName evidence="5">Uncharacterized protein</fullName>
    </submittedName>
</protein>
<keyword evidence="1" id="KW-0732">Signal</keyword>
<keyword evidence="6" id="KW-1185">Reference proteome</keyword>
<dbReference type="AlphaFoldDB" id="L8H1E0"/>
<dbReference type="GeneID" id="14920101"/>
<dbReference type="OrthoDB" id="10263094at2759"/>
<dbReference type="RefSeq" id="XP_004341409.1">
    <property type="nucleotide sequence ID" value="XM_004341361.1"/>
</dbReference>
<dbReference type="GO" id="GO:0016790">
    <property type="term" value="F:thiolester hydrolase activity"/>
    <property type="evidence" value="ECO:0007669"/>
    <property type="project" value="TreeGrafter"/>
</dbReference>
<dbReference type="VEuPathDB" id="AmoebaDB:ACA1_265280"/>
<gene>
    <name evidence="5" type="ORF">ACA1_265280</name>
</gene>
<dbReference type="PRINTS" id="PR00414">
    <property type="entry name" value="PPTHIESTRASE"/>
</dbReference>
<dbReference type="KEGG" id="acan:ACA1_265280"/>
<dbReference type="InterPro" id="IPR002472">
    <property type="entry name" value="Palm_thioest"/>
</dbReference>
<evidence type="ECO:0000256" key="2">
    <source>
        <dbReference type="ARBA" id="ARBA00022801"/>
    </source>
</evidence>
<sequence length="257" mass="28628">MQHITELVQQHLPGIYVVALEVTGSKIGSIFTGSDKQVEMICAALAADSKLAGGINAMGVSQGGILLRGYLERCNNPPVKNFISWVAPMMGVYGVPEVGHWEYLNVTLDEIADCCVYQDWAQSLLSFAGYWRDPFALDKYVDRNIFLADINNEGSNKNPTYKKNVLALDNFVMSYSTADTVLIPLETGWFGAYANGTDSQVVPLEKQPFYEFDYIGLRTLDQAGKLHRFTTDCIHEDYTSPCFDKYFLANVLPFLAS</sequence>
<keyword evidence="4" id="KW-0325">Glycoprotein</keyword>